<evidence type="ECO:0000256" key="2">
    <source>
        <dbReference type="ARBA" id="ARBA00006734"/>
    </source>
</evidence>
<gene>
    <name evidence="15" type="primary">RAM2</name>
    <name evidence="15" type="ORF">LTR05_006690</name>
</gene>
<name>A0AAN7Y9C9_9EURO</name>
<sequence length="467" mass="53546">MATTSSSSSVVLLPPDAQPPKSKSAAYYAVHPHWQDVIPIPQVDQTGVLAPIAYSPRYSEAMSFLRALMAENEVSERALALTEDLISMNPAHYTVWIYRMRILKGLWQGSTSSDNIDTKIVEINEDKSSQQSDTDDNEIKPGLWRNIQDELKWLDEVSFRNLKNYQIWHHRHALVELLPLDPAGPATPDSPKNSPKNRPTQPSSKATNEILSSFIASEQLFLSRILSQDTKNYHVWSYRQWLCARFPSLLLPSYSSNASNSIASTYRTHAEVQAIDTMIQDDLRNNSAWSHRYFILFGHHELTYVQSQSPPIILKEVNEQKLLHKAGLVDADLVTAEIEYTKHEIRKAPQNGSTWNYLRGLLRHGDVRITTLRVFCEEFLGPEGDLWTDQWVDVELEDPATKETRVERQEIGVRSSHAVEWLSEIYSKDETAKDEARAKECLRALAEKWDPIRKGYWDYKLSKLEEK</sequence>
<dbReference type="GO" id="GO:0004662">
    <property type="term" value="F:CAAX-protein geranylgeranyltransferase activity"/>
    <property type="evidence" value="ECO:0007669"/>
    <property type="project" value="UniProtKB-EC"/>
</dbReference>
<comment type="cofactor">
    <cofactor evidence="1">
        <name>Mg(2+)</name>
        <dbReference type="ChEBI" id="CHEBI:18420"/>
    </cofactor>
</comment>
<comment type="similarity">
    <text evidence="2">Belongs to the protein prenyltransferase subunit alpha family.</text>
</comment>
<organism evidence="15 16">
    <name type="scientific">Lithohypha guttulata</name>
    <dbReference type="NCBI Taxonomy" id="1690604"/>
    <lineage>
        <taxon>Eukaryota</taxon>
        <taxon>Fungi</taxon>
        <taxon>Dikarya</taxon>
        <taxon>Ascomycota</taxon>
        <taxon>Pezizomycotina</taxon>
        <taxon>Eurotiomycetes</taxon>
        <taxon>Chaetothyriomycetidae</taxon>
        <taxon>Chaetothyriales</taxon>
        <taxon>Trichomeriaceae</taxon>
        <taxon>Lithohypha</taxon>
    </lineage>
</organism>
<protein>
    <recommendedName>
        <fullName evidence="9">Protein farnesyltransferase/geranylgeranyltransferase type-1 subunit alpha</fullName>
        <ecNumber evidence="4">2.5.1.58</ecNumber>
        <ecNumber evidence="3">2.5.1.59</ecNumber>
    </recommendedName>
    <alternativeName>
        <fullName evidence="12">CAAX farnesyltransferase subunit alpha</fullName>
    </alternativeName>
    <alternativeName>
        <fullName evidence="11">FTase-alpha</fullName>
    </alternativeName>
    <alternativeName>
        <fullName evidence="10">Ras proteins prenyltransferase subunit alpha</fullName>
    </alternativeName>
    <alternativeName>
        <fullName evidence="13">Type I protein geranyl-geranyltransferase subunit alpha</fullName>
    </alternativeName>
</protein>
<evidence type="ECO:0000256" key="11">
    <source>
        <dbReference type="ARBA" id="ARBA00042436"/>
    </source>
</evidence>
<evidence type="ECO:0000256" key="13">
    <source>
        <dbReference type="ARBA" id="ARBA00043219"/>
    </source>
</evidence>
<feature type="compositionally biased region" description="Polar residues" evidence="14">
    <location>
        <begin position="190"/>
        <end position="205"/>
    </location>
</feature>
<feature type="compositionally biased region" description="Low complexity" evidence="14">
    <location>
        <begin position="1"/>
        <end position="15"/>
    </location>
</feature>
<dbReference type="EC" id="2.5.1.58" evidence="4"/>
<reference evidence="15 16" key="1">
    <citation type="submission" date="2023-08" db="EMBL/GenBank/DDBJ databases">
        <title>Black Yeasts Isolated from many extreme environments.</title>
        <authorList>
            <person name="Coleine C."/>
            <person name="Stajich J.E."/>
            <person name="Selbmann L."/>
        </authorList>
    </citation>
    <scope>NUCLEOTIDE SEQUENCE [LARGE SCALE GENOMIC DNA]</scope>
    <source>
        <strain evidence="15 16">CCFEE 5910</strain>
    </source>
</reference>
<proteinExistence type="inferred from homology"/>
<evidence type="ECO:0000256" key="1">
    <source>
        <dbReference type="ARBA" id="ARBA00001946"/>
    </source>
</evidence>
<dbReference type="InterPro" id="IPR002088">
    <property type="entry name" value="Prenyl_trans_a"/>
</dbReference>
<evidence type="ECO:0000256" key="12">
    <source>
        <dbReference type="ARBA" id="ARBA00043086"/>
    </source>
</evidence>
<keyword evidence="6 15" id="KW-0808">Transferase</keyword>
<evidence type="ECO:0000256" key="8">
    <source>
        <dbReference type="ARBA" id="ARBA00022842"/>
    </source>
</evidence>
<evidence type="ECO:0000256" key="9">
    <source>
        <dbReference type="ARBA" id="ARBA00040965"/>
    </source>
</evidence>
<dbReference type="GO" id="GO:0005965">
    <property type="term" value="C:protein farnesyltransferase complex"/>
    <property type="evidence" value="ECO:0007669"/>
    <property type="project" value="TreeGrafter"/>
</dbReference>
<keyword evidence="16" id="KW-1185">Reference proteome</keyword>
<dbReference type="EMBL" id="JAVRRJ010000007">
    <property type="protein sequence ID" value="KAK5082809.1"/>
    <property type="molecule type" value="Genomic_DNA"/>
</dbReference>
<evidence type="ECO:0000256" key="6">
    <source>
        <dbReference type="ARBA" id="ARBA00022679"/>
    </source>
</evidence>
<keyword evidence="7" id="KW-0677">Repeat</keyword>
<evidence type="ECO:0000313" key="15">
    <source>
        <dbReference type="EMBL" id="KAK5082809.1"/>
    </source>
</evidence>
<dbReference type="PROSITE" id="PS51147">
    <property type="entry name" value="PFTA"/>
    <property type="match status" value="5"/>
</dbReference>
<evidence type="ECO:0000256" key="3">
    <source>
        <dbReference type="ARBA" id="ARBA00012700"/>
    </source>
</evidence>
<keyword evidence="8" id="KW-0460">Magnesium</keyword>
<dbReference type="PANTHER" id="PTHR11129">
    <property type="entry name" value="PROTEIN FARNESYLTRANSFERASE ALPHA SUBUNIT/RAB GERANYLGERANYL TRANSFERASE ALPHA SUBUNIT"/>
    <property type="match status" value="1"/>
</dbReference>
<feature type="region of interest" description="Disordered" evidence="14">
    <location>
        <begin position="182"/>
        <end position="205"/>
    </location>
</feature>
<evidence type="ECO:0000256" key="14">
    <source>
        <dbReference type="SAM" id="MobiDB-lite"/>
    </source>
</evidence>
<dbReference type="PANTHER" id="PTHR11129:SF1">
    <property type="entry name" value="PROTEIN FARNESYLTRANSFERASE_GERANYLGERANYLTRANSFERASE TYPE-1 SUBUNIT ALPHA"/>
    <property type="match status" value="1"/>
</dbReference>
<evidence type="ECO:0000313" key="16">
    <source>
        <dbReference type="Proteomes" id="UP001309876"/>
    </source>
</evidence>
<dbReference type="Proteomes" id="UP001309876">
    <property type="component" value="Unassembled WGS sequence"/>
</dbReference>
<dbReference type="Pfam" id="PF01239">
    <property type="entry name" value="PPTA"/>
    <property type="match status" value="4"/>
</dbReference>
<feature type="region of interest" description="Disordered" evidence="14">
    <location>
        <begin position="1"/>
        <end position="20"/>
    </location>
</feature>
<dbReference type="GO" id="GO:0005953">
    <property type="term" value="C:CAAX-protein geranylgeranyltransferase complex"/>
    <property type="evidence" value="ECO:0007669"/>
    <property type="project" value="TreeGrafter"/>
</dbReference>
<evidence type="ECO:0000256" key="10">
    <source>
        <dbReference type="ARBA" id="ARBA00041392"/>
    </source>
</evidence>
<evidence type="ECO:0000256" key="5">
    <source>
        <dbReference type="ARBA" id="ARBA00022602"/>
    </source>
</evidence>
<accession>A0AAN7Y9C9</accession>
<dbReference type="Gene3D" id="1.25.40.120">
    <property type="entry name" value="Protein prenylyltransferase"/>
    <property type="match status" value="1"/>
</dbReference>
<dbReference type="SUPFAM" id="SSF48439">
    <property type="entry name" value="Protein prenylyltransferase"/>
    <property type="match status" value="1"/>
</dbReference>
<comment type="caution">
    <text evidence="15">The sequence shown here is derived from an EMBL/GenBank/DDBJ whole genome shotgun (WGS) entry which is preliminary data.</text>
</comment>
<dbReference type="EC" id="2.5.1.59" evidence="3"/>
<dbReference type="GO" id="GO:0004660">
    <property type="term" value="F:protein farnesyltransferase activity"/>
    <property type="evidence" value="ECO:0007669"/>
    <property type="project" value="UniProtKB-EC"/>
</dbReference>
<keyword evidence="5" id="KW-0637">Prenyltransferase</keyword>
<evidence type="ECO:0000256" key="7">
    <source>
        <dbReference type="ARBA" id="ARBA00022737"/>
    </source>
</evidence>
<evidence type="ECO:0000256" key="4">
    <source>
        <dbReference type="ARBA" id="ARBA00012702"/>
    </source>
</evidence>
<dbReference type="AlphaFoldDB" id="A0AAN7Y9C9"/>